<proteinExistence type="predicted"/>
<organism evidence="2 3">
    <name type="scientific">Chloebia gouldiae</name>
    <name type="common">Gouldian finch</name>
    <name type="synonym">Erythrura gouldiae</name>
    <dbReference type="NCBI Taxonomy" id="44316"/>
    <lineage>
        <taxon>Eukaryota</taxon>
        <taxon>Metazoa</taxon>
        <taxon>Chordata</taxon>
        <taxon>Craniata</taxon>
        <taxon>Vertebrata</taxon>
        <taxon>Euteleostomi</taxon>
        <taxon>Archelosauria</taxon>
        <taxon>Archosauria</taxon>
        <taxon>Dinosauria</taxon>
        <taxon>Saurischia</taxon>
        <taxon>Theropoda</taxon>
        <taxon>Coelurosauria</taxon>
        <taxon>Aves</taxon>
        <taxon>Neognathae</taxon>
        <taxon>Neoaves</taxon>
        <taxon>Telluraves</taxon>
        <taxon>Australaves</taxon>
        <taxon>Passeriformes</taxon>
        <taxon>Passeroidea</taxon>
        <taxon>Passeridae</taxon>
        <taxon>Chloebia</taxon>
    </lineage>
</organism>
<dbReference type="OrthoDB" id="6108017at2759"/>
<protein>
    <submittedName>
        <fullName evidence="2">Uncharacterized protein</fullName>
    </submittedName>
</protein>
<dbReference type="GO" id="GO:0005923">
    <property type="term" value="C:bicellular tight junction"/>
    <property type="evidence" value="ECO:0007669"/>
    <property type="project" value="TreeGrafter"/>
</dbReference>
<reference evidence="2 3" key="1">
    <citation type="journal article" date="2018" name="Proc. R. Soc. B">
        <title>A non-coding region near Follistatin controls head colour polymorphism in the Gouldian finch.</title>
        <authorList>
            <person name="Toomey M.B."/>
            <person name="Marques C.I."/>
            <person name="Andrade P."/>
            <person name="Araujo P.M."/>
            <person name="Sabatino S."/>
            <person name="Gazda M.A."/>
            <person name="Afonso S."/>
            <person name="Lopes R.J."/>
            <person name="Corbo J.C."/>
            <person name="Carneiro M."/>
        </authorList>
    </citation>
    <scope>NUCLEOTIDE SEQUENCE [LARGE SCALE GENOMIC DNA]</scope>
    <source>
        <strain evidence="2">Red01</strain>
        <tissue evidence="2">Muscle</tissue>
    </source>
</reference>
<keyword evidence="3" id="KW-1185">Reference proteome</keyword>
<feature type="compositionally biased region" description="Basic residues" evidence="1">
    <location>
        <begin position="260"/>
        <end position="276"/>
    </location>
</feature>
<dbReference type="GO" id="GO:0008017">
    <property type="term" value="F:microtubule binding"/>
    <property type="evidence" value="ECO:0007669"/>
    <property type="project" value="TreeGrafter"/>
</dbReference>
<sequence>MAEPPLDHGVQIRFISDLREARRAPRPTRGRGGSYGVAVRVQGIAGQPFVVLNSGDNGGDSFGVQIKAGQPETPPDPPKKQPPGGSEEEGEFGDGGMRGAPRFSEREGSWGSRGVPKFLDEEGSGGSREVPKSWDEELRKVPKSSEQEVPGGSRGIPKSSWDEETSGRSRGIPKFSDQGPGSSRDAPKSSDQQPKIPKSSEELRRSQSHGDLSAPFPKSGGKSGKKDAETPKTPGDVDTEPLRSVDSLITKFDGNLPRGRAARRFRGPGAAPRKRSQSLDARNSRESAATPPPIPPIPGGFGGVEEQSVEMQLKSTPDLLRDQRELGGSENPTELIYSILKEGSSESEISLKRKTSRLLGKFQELASSVGAPDLPQSQILREALDRKSQELQRSQAQ</sequence>
<gene>
    <name evidence="2" type="ORF">DV515_00015957</name>
</gene>
<dbReference type="AlphaFoldDB" id="A0A3L8RTP4"/>
<dbReference type="GO" id="GO:0000226">
    <property type="term" value="P:microtubule cytoskeleton organization"/>
    <property type="evidence" value="ECO:0007669"/>
    <property type="project" value="TreeGrafter"/>
</dbReference>
<accession>A0A3L8RTP4</accession>
<dbReference type="PANTHER" id="PTHR46349:SF4">
    <property type="entry name" value="CINGULIN"/>
    <property type="match status" value="1"/>
</dbReference>
<comment type="caution">
    <text evidence="2">The sequence shown here is derived from an EMBL/GenBank/DDBJ whole genome shotgun (WGS) entry which is preliminary data.</text>
</comment>
<dbReference type="PANTHER" id="PTHR46349">
    <property type="entry name" value="CINGULIN-LIKE PROTEIN 1-RELATED"/>
    <property type="match status" value="1"/>
</dbReference>
<feature type="compositionally biased region" description="Basic and acidic residues" evidence="1">
    <location>
        <begin position="129"/>
        <end position="146"/>
    </location>
</feature>
<feature type="region of interest" description="Disordered" evidence="1">
    <location>
        <begin position="50"/>
        <end position="313"/>
    </location>
</feature>
<name>A0A3L8RTP4_CHLGU</name>
<evidence type="ECO:0000256" key="1">
    <source>
        <dbReference type="SAM" id="MobiDB-lite"/>
    </source>
</evidence>
<evidence type="ECO:0000313" key="3">
    <source>
        <dbReference type="Proteomes" id="UP000276834"/>
    </source>
</evidence>
<evidence type="ECO:0000313" key="2">
    <source>
        <dbReference type="EMBL" id="RLV86172.1"/>
    </source>
</evidence>
<dbReference type="Proteomes" id="UP000276834">
    <property type="component" value="Unassembled WGS sequence"/>
</dbReference>
<dbReference type="EMBL" id="QUSF01000230">
    <property type="protein sequence ID" value="RLV86172.1"/>
    <property type="molecule type" value="Genomic_DNA"/>
</dbReference>